<proteinExistence type="predicted"/>
<comment type="caution">
    <text evidence="1">The sequence shown here is derived from an EMBL/GenBank/DDBJ whole genome shotgun (WGS) entry which is preliminary data.</text>
</comment>
<feature type="non-terminal residue" evidence="1">
    <location>
        <position position="124"/>
    </location>
</feature>
<accession>A0ABN9XR00</accession>
<keyword evidence="2" id="KW-1185">Reference proteome</keyword>
<evidence type="ECO:0000313" key="1">
    <source>
        <dbReference type="EMBL" id="CAK0902394.1"/>
    </source>
</evidence>
<evidence type="ECO:0000313" key="2">
    <source>
        <dbReference type="Proteomes" id="UP001189429"/>
    </source>
</evidence>
<gene>
    <name evidence="1" type="ORF">PCOR1329_LOCUS79021</name>
</gene>
<sequence length="124" mass="13492">MLTTATVVAHNMILVEQIQAIKTNASAEKAPTADDAMRIASTAWNDASFKHEQSANQVLKLRENLKCVQDTEQETANMLVMEHLAASMPAGDDGALLEQEGIDKEARRLSEAKFRAAGLIKSPE</sequence>
<name>A0ABN9XR00_9DINO</name>
<dbReference type="EMBL" id="CAUYUJ010021061">
    <property type="protein sequence ID" value="CAK0902394.1"/>
    <property type="molecule type" value="Genomic_DNA"/>
</dbReference>
<dbReference type="Proteomes" id="UP001189429">
    <property type="component" value="Unassembled WGS sequence"/>
</dbReference>
<protein>
    <submittedName>
        <fullName evidence="1">Uncharacterized protein</fullName>
    </submittedName>
</protein>
<organism evidence="1 2">
    <name type="scientific">Prorocentrum cordatum</name>
    <dbReference type="NCBI Taxonomy" id="2364126"/>
    <lineage>
        <taxon>Eukaryota</taxon>
        <taxon>Sar</taxon>
        <taxon>Alveolata</taxon>
        <taxon>Dinophyceae</taxon>
        <taxon>Prorocentrales</taxon>
        <taxon>Prorocentraceae</taxon>
        <taxon>Prorocentrum</taxon>
    </lineage>
</organism>
<reference evidence="1" key="1">
    <citation type="submission" date="2023-10" db="EMBL/GenBank/DDBJ databases">
        <authorList>
            <person name="Chen Y."/>
            <person name="Shah S."/>
            <person name="Dougan E. K."/>
            <person name="Thang M."/>
            <person name="Chan C."/>
        </authorList>
    </citation>
    <scope>NUCLEOTIDE SEQUENCE [LARGE SCALE GENOMIC DNA]</scope>
</reference>